<gene>
    <name evidence="2" type="ORF">GYA55_12940</name>
</gene>
<dbReference type="InterPro" id="IPR045584">
    <property type="entry name" value="Pilin-like"/>
</dbReference>
<keyword evidence="1" id="KW-1133">Transmembrane helix</keyword>
<evidence type="ECO:0000313" key="3">
    <source>
        <dbReference type="Proteomes" id="UP000524246"/>
    </source>
</evidence>
<dbReference type="Proteomes" id="UP000524246">
    <property type="component" value="Unassembled WGS sequence"/>
</dbReference>
<accession>A0A7X9ILB5</accession>
<sequence>MKNSSAYSLIEVVIVMSLLSILCGLATLNYTELQNPADNASRAMLAYFKAVQGKAMATTSTYTLSPLGNAAIRATFSTSCSSVTQNEDLSLRFKLPDGALLGNLSWQVCYNSRGLANNSVDIPVNDSRVSRTLRVTLGGGLKLE</sequence>
<dbReference type="Pfam" id="PF07963">
    <property type="entry name" value="N_methyl"/>
    <property type="match status" value="1"/>
</dbReference>
<organism evidence="2 3">
    <name type="scientific">SAR324 cluster bacterium</name>
    <dbReference type="NCBI Taxonomy" id="2024889"/>
    <lineage>
        <taxon>Bacteria</taxon>
        <taxon>Deltaproteobacteria</taxon>
        <taxon>SAR324 cluster</taxon>
    </lineage>
</organism>
<dbReference type="NCBIfam" id="TIGR02532">
    <property type="entry name" value="IV_pilin_GFxxxE"/>
    <property type="match status" value="1"/>
</dbReference>
<dbReference type="InterPro" id="IPR012902">
    <property type="entry name" value="N_methyl_site"/>
</dbReference>
<keyword evidence="1" id="KW-0812">Transmembrane</keyword>
<protein>
    <submittedName>
        <fullName evidence="2">Type II secretion system protein</fullName>
    </submittedName>
</protein>
<reference evidence="2 3" key="1">
    <citation type="journal article" date="2020" name="Biotechnol. Biofuels">
        <title>New insights from the biogas microbiome by comprehensive genome-resolved metagenomics of nearly 1600 species originating from multiple anaerobic digesters.</title>
        <authorList>
            <person name="Campanaro S."/>
            <person name="Treu L."/>
            <person name="Rodriguez-R L.M."/>
            <person name="Kovalovszki A."/>
            <person name="Ziels R.M."/>
            <person name="Maus I."/>
            <person name="Zhu X."/>
            <person name="Kougias P.G."/>
            <person name="Basile A."/>
            <person name="Luo G."/>
            <person name="Schluter A."/>
            <person name="Konstantinidis K.T."/>
            <person name="Angelidaki I."/>
        </authorList>
    </citation>
    <scope>NUCLEOTIDE SEQUENCE [LARGE SCALE GENOMIC DNA]</scope>
    <source>
        <strain evidence="2">AS27yjCOA_65</strain>
    </source>
</reference>
<dbReference type="EMBL" id="JAAZON010000593">
    <property type="protein sequence ID" value="NMC64062.1"/>
    <property type="molecule type" value="Genomic_DNA"/>
</dbReference>
<feature type="transmembrane region" description="Helical" evidence="1">
    <location>
        <begin position="6"/>
        <end position="28"/>
    </location>
</feature>
<name>A0A7X9ILB5_9DELT</name>
<dbReference type="SUPFAM" id="SSF54523">
    <property type="entry name" value="Pili subunits"/>
    <property type="match status" value="1"/>
</dbReference>
<evidence type="ECO:0000256" key="1">
    <source>
        <dbReference type="SAM" id="Phobius"/>
    </source>
</evidence>
<proteinExistence type="predicted"/>
<dbReference type="AlphaFoldDB" id="A0A7X9ILB5"/>
<comment type="caution">
    <text evidence="2">The sequence shown here is derived from an EMBL/GenBank/DDBJ whole genome shotgun (WGS) entry which is preliminary data.</text>
</comment>
<evidence type="ECO:0000313" key="2">
    <source>
        <dbReference type="EMBL" id="NMC64062.1"/>
    </source>
</evidence>
<keyword evidence="1" id="KW-0472">Membrane</keyword>